<dbReference type="STRING" id="31246.A0A183Q8Q5"/>
<organism evidence="1 2">
    <name type="scientific">Schistosoma mattheei</name>
    <dbReference type="NCBI Taxonomy" id="31246"/>
    <lineage>
        <taxon>Eukaryota</taxon>
        <taxon>Metazoa</taxon>
        <taxon>Spiralia</taxon>
        <taxon>Lophotrochozoa</taxon>
        <taxon>Platyhelminthes</taxon>
        <taxon>Trematoda</taxon>
        <taxon>Digenea</taxon>
        <taxon>Strigeidida</taxon>
        <taxon>Schistosomatoidea</taxon>
        <taxon>Schistosomatidae</taxon>
        <taxon>Schistosoma</taxon>
    </lineage>
</organism>
<dbReference type="PANTHER" id="PTHR47027">
    <property type="entry name" value="REVERSE TRANSCRIPTASE DOMAIN-CONTAINING PROTEIN"/>
    <property type="match status" value="1"/>
</dbReference>
<dbReference type="PANTHER" id="PTHR47027:SF20">
    <property type="entry name" value="REVERSE TRANSCRIPTASE-LIKE PROTEIN WITH RNA-DIRECTED DNA POLYMERASE DOMAIN"/>
    <property type="match status" value="1"/>
</dbReference>
<proteinExistence type="predicted"/>
<gene>
    <name evidence="1" type="ORF">SMTD_LOCUS22991</name>
</gene>
<dbReference type="AlphaFoldDB" id="A0A183Q8Q5"/>
<keyword evidence="2" id="KW-1185">Reference proteome</keyword>
<dbReference type="EMBL" id="UZAL01057497">
    <property type="protein sequence ID" value="VDP89503.1"/>
    <property type="molecule type" value="Genomic_DNA"/>
</dbReference>
<sequence>MSFIHSFIPTLCILIFRLLRNEIGQSLRKDREARWSERANELEAAAASGKYADDIVLLCDNAQATQSALNQLEINVRTYGMCFASSKCKVLLQDWQDPDPALTLDGEKIEVVEKFVYLVSCISAAGGVSDEINSRVKKARADYANLGHLWRLRDVSLAVKVRIYSASVGAVLLYACETWPL</sequence>
<name>A0A183Q8Q5_9TREM</name>
<dbReference type="Proteomes" id="UP000269396">
    <property type="component" value="Unassembled WGS sequence"/>
</dbReference>
<accession>A0A183Q8Q5</accession>
<protein>
    <submittedName>
        <fullName evidence="1">Uncharacterized protein</fullName>
    </submittedName>
</protein>
<evidence type="ECO:0000313" key="1">
    <source>
        <dbReference type="EMBL" id="VDP89503.1"/>
    </source>
</evidence>
<evidence type="ECO:0000313" key="2">
    <source>
        <dbReference type="Proteomes" id="UP000269396"/>
    </source>
</evidence>
<reference evidence="1 2" key="1">
    <citation type="submission" date="2018-11" db="EMBL/GenBank/DDBJ databases">
        <authorList>
            <consortium name="Pathogen Informatics"/>
        </authorList>
    </citation>
    <scope>NUCLEOTIDE SEQUENCE [LARGE SCALE GENOMIC DNA]</scope>
    <source>
        <strain>Denwood</strain>
        <strain evidence="2">Zambia</strain>
    </source>
</reference>